<name>A0ABW5Z7M8_9FLAO</name>
<protein>
    <submittedName>
        <fullName evidence="1">Uncharacterized protein</fullName>
    </submittedName>
</protein>
<keyword evidence="2" id="KW-1185">Reference proteome</keyword>
<comment type="caution">
    <text evidence="1">The sequence shown here is derived from an EMBL/GenBank/DDBJ whole genome shotgun (WGS) entry which is preliminary data.</text>
</comment>
<gene>
    <name evidence="1" type="ORF">ACFSX9_04920</name>
</gene>
<accession>A0ABW5Z7M8</accession>
<evidence type="ECO:0000313" key="2">
    <source>
        <dbReference type="Proteomes" id="UP001597549"/>
    </source>
</evidence>
<reference evidence="2" key="1">
    <citation type="journal article" date="2019" name="Int. J. Syst. Evol. Microbiol.">
        <title>The Global Catalogue of Microorganisms (GCM) 10K type strain sequencing project: providing services to taxonomists for standard genome sequencing and annotation.</title>
        <authorList>
            <consortium name="The Broad Institute Genomics Platform"/>
            <consortium name="The Broad Institute Genome Sequencing Center for Infectious Disease"/>
            <person name="Wu L."/>
            <person name="Ma J."/>
        </authorList>
    </citation>
    <scope>NUCLEOTIDE SEQUENCE [LARGE SCALE GENOMIC DNA]</scope>
    <source>
        <strain evidence="2">KCTC 52644</strain>
    </source>
</reference>
<evidence type="ECO:0000313" key="1">
    <source>
        <dbReference type="EMBL" id="MFD2908073.1"/>
    </source>
</evidence>
<organism evidence="1 2">
    <name type="scientific">Flavobacterium ardleyense</name>
    <dbReference type="NCBI Taxonomy" id="2038737"/>
    <lineage>
        <taxon>Bacteria</taxon>
        <taxon>Pseudomonadati</taxon>
        <taxon>Bacteroidota</taxon>
        <taxon>Flavobacteriia</taxon>
        <taxon>Flavobacteriales</taxon>
        <taxon>Flavobacteriaceae</taxon>
        <taxon>Flavobacterium</taxon>
    </lineage>
</organism>
<proteinExistence type="predicted"/>
<dbReference type="RefSeq" id="WP_379805156.1">
    <property type="nucleotide sequence ID" value="NZ_JBHUOL010000010.1"/>
</dbReference>
<dbReference type="Proteomes" id="UP001597549">
    <property type="component" value="Unassembled WGS sequence"/>
</dbReference>
<sequence length="583" mass="67404">MNFVDISNLNITTELEVLKRDTQRYSSFLYQHKGVFFADNKRIGNNDSEEAKTKFINVLTKAKEENVSLVLSPEYSCPKSVIDDIIANPELQPSQQKIWALGGESLNKEELKYFKDLQNVNIHIHFENCYDISDKNYVDPLYYIFKGKHNGDDKLIILIQFKTSHMGGLWSSQTEPDNIIEGDTIYIIKNNNQSVRLMSFICSEAMNFTAQYEPQLIQHHNWLDSPYLMLSLQFNPNPSHPNFIAFKQFVLSNERRELISLNWGFSTTIFGKGALYAENNAPRSGIYFKTSDTELDYKKDKIINNHKKGLYFLQIKREKRVYFLNRDIELFKIHNKSVHIIEGVDEQRRREGPTVSNIYLLDDTFNILEILGDIPDNHIRFLTKQGVSNTYFLDSTKSVIDKEILLNISTGKVKPKEGNKWSDIINLNSFSLNEADECNNRLTYLEDTYVNSETNRSNYCSSIIELDNNILPNNSLYPHSLKRFKYKDLKLAFSNDASDYSYLYNVVNESNEIQKATICYLGYASDRDIEHTFDELQKLFEKGTVGIDTIVVYYKRGNSILEKSIPDAAAITKTPTNHNSITE</sequence>
<dbReference type="EMBL" id="JBHUOL010000010">
    <property type="protein sequence ID" value="MFD2908073.1"/>
    <property type="molecule type" value="Genomic_DNA"/>
</dbReference>